<keyword evidence="9" id="KW-1185">Reference proteome</keyword>
<keyword evidence="3 8" id="KW-0418">Kinase</keyword>
<accession>A0A558R6W0</accession>
<dbReference type="PROSITE" id="PS00108">
    <property type="entry name" value="PROTEIN_KINASE_ST"/>
    <property type="match status" value="1"/>
</dbReference>
<evidence type="ECO:0000313" key="8">
    <source>
        <dbReference type="EMBL" id="TVV75114.1"/>
    </source>
</evidence>
<dbReference type="CDD" id="cd14014">
    <property type="entry name" value="STKc_PknB_like"/>
    <property type="match status" value="1"/>
</dbReference>
<dbReference type="EMBL" id="VNIM01000024">
    <property type="protein sequence ID" value="TVV75114.1"/>
    <property type="molecule type" value="Genomic_DNA"/>
</dbReference>
<dbReference type="SMART" id="SM00331">
    <property type="entry name" value="PP2C_SIG"/>
    <property type="match status" value="1"/>
</dbReference>
<dbReference type="PROSITE" id="PS50011">
    <property type="entry name" value="PROTEIN_KINASE_DOM"/>
    <property type="match status" value="1"/>
</dbReference>
<dbReference type="Proteomes" id="UP000318681">
    <property type="component" value="Unassembled WGS sequence"/>
</dbReference>
<keyword evidence="5" id="KW-1133">Transmembrane helix</keyword>
<name>A0A558R6W0_9SPHN</name>
<dbReference type="InterPro" id="IPR008271">
    <property type="entry name" value="Ser/Thr_kinase_AS"/>
</dbReference>
<comment type="caution">
    <text evidence="8">The sequence shown here is derived from an EMBL/GenBank/DDBJ whole genome shotgun (WGS) entry which is preliminary data.</text>
</comment>
<protein>
    <submittedName>
        <fullName evidence="8">Bifunctional protein-serine/threonine kinase/phosphatase</fullName>
    </submittedName>
</protein>
<dbReference type="GO" id="GO:0004674">
    <property type="term" value="F:protein serine/threonine kinase activity"/>
    <property type="evidence" value="ECO:0007669"/>
    <property type="project" value="TreeGrafter"/>
</dbReference>
<dbReference type="Pfam" id="PF00069">
    <property type="entry name" value="Pkinase"/>
    <property type="match status" value="1"/>
</dbReference>
<dbReference type="GO" id="GO:0005524">
    <property type="term" value="F:ATP binding"/>
    <property type="evidence" value="ECO:0007669"/>
    <property type="project" value="UniProtKB-KW"/>
</dbReference>
<reference evidence="8 9" key="1">
    <citation type="submission" date="2019-07" db="EMBL/GenBank/DDBJ databases">
        <title>Sphingomonas solaris sp. nov., isolated from a solar panel from Boston, Massachusetts.</title>
        <authorList>
            <person name="Tanner K."/>
            <person name="Pascual J."/>
            <person name="Mancuso C."/>
            <person name="Pereto J."/>
            <person name="Khalil A."/>
            <person name="Vilanova C."/>
        </authorList>
    </citation>
    <scope>NUCLEOTIDE SEQUENCE [LARGE SCALE GENOMIC DNA]</scope>
    <source>
        <strain evidence="8 9">R4DWN</strain>
    </source>
</reference>
<keyword evidence="5" id="KW-0472">Membrane</keyword>
<gene>
    <name evidence="8" type="ORF">FOY91_07920</name>
</gene>
<evidence type="ECO:0000259" key="6">
    <source>
        <dbReference type="PROSITE" id="PS50011"/>
    </source>
</evidence>
<dbReference type="InterPro" id="IPR036457">
    <property type="entry name" value="PPM-type-like_dom_sf"/>
</dbReference>
<dbReference type="SUPFAM" id="SSF56112">
    <property type="entry name" value="Protein kinase-like (PK-like)"/>
    <property type="match status" value="1"/>
</dbReference>
<dbReference type="OrthoDB" id="9801841at2"/>
<dbReference type="RefSeq" id="WP_145149850.1">
    <property type="nucleotide sequence ID" value="NZ_VNIM01000024.1"/>
</dbReference>
<proteinExistence type="predicted"/>
<dbReference type="Pfam" id="PF13672">
    <property type="entry name" value="PP2C_2"/>
    <property type="match status" value="1"/>
</dbReference>
<evidence type="ECO:0000259" key="7">
    <source>
        <dbReference type="PROSITE" id="PS51746"/>
    </source>
</evidence>
<feature type="domain" description="Protein kinase" evidence="6">
    <location>
        <begin position="269"/>
        <end position="524"/>
    </location>
</feature>
<dbReference type="InterPro" id="IPR011009">
    <property type="entry name" value="Kinase-like_dom_sf"/>
</dbReference>
<feature type="domain" description="PPM-type phosphatase" evidence="7">
    <location>
        <begin position="10"/>
        <end position="236"/>
    </location>
</feature>
<dbReference type="Gene3D" id="3.60.40.10">
    <property type="entry name" value="PPM-type phosphatase domain"/>
    <property type="match status" value="1"/>
</dbReference>
<keyword evidence="5" id="KW-0812">Transmembrane</keyword>
<dbReference type="SMART" id="SM00332">
    <property type="entry name" value="PP2Cc"/>
    <property type="match status" value="1"/>
</dbReference>
<dbReference type="Gene3D" id="1.10.510.10">
    <property type="entry name" value="Transferase(Phosphotransferase) domain 1"/>
    <property type="match status" value="1"/>
</dbReference>
<dbReference type="SMART" id="SM00220">
    <property type="entry name" value="S_TKc"/>
    <property type="match status" value="1"/>
</dbReference>
<evidence type="ECO:0000256" key="3">
    <source>
        <dbReference type="ARBA" id="ARBA00022777"/>
    </source>
</evidence>
<evidence type="ECO:0000256" key="2">
    <source>
        <dbReference type="ARBA" id="ARBA00022741"/>
    </source>
</evidence>
<evidence type="ECO:0000256" key="1">
    <source>
        <dbReference type="ARBA" id="ARBA00022679"/>
    </source>
</evidence>
<organism evidence="8 9">
    <name type="scientific">Alterirhizorhabdus solaris</name>
    <dbReference type="NCBI Taxonomy" id="2529389"/>
    <lineage>
        <taxon>Bacteria</taxon>
        <taxon>Pseudomonadati</taxon>
        <taxon>Pseudomonadota</taxon>
        <taxon>Alphaproteobacteria</taxon>
        <taxon>Sphingomonadales</taxon>
        <taxon>Rhizorhabdaceae</taxon>
        <taxon>Alterirhizorhabdus</taxon>
    </lineage>
</organism>
<dbReference type="InterPro" id="IPR000719">
    <property type="entry name" value="Prot_kinase_dom"/>
</dbReference>
<evidence type="ECO:0000256" key="4">
    <source>
        <dbReference type="ARBA" id="ARBA00022840"/>
    </source>
</evidence>
<dbReference type="PANTHER" id="PTHR43289:SF6">
    <property type="entry name" value="SERINE_THREONINE-PROTEIN KINASE NEKL-3"/>
    <property type="match status" value="1"/>
</dbReference>
<evidence type="ECO:0000256" key="5">
    <source>
        <dbReference type="SAM" id="Phobius"/>
    </source>
</evidence>
<keyword evidence="4" id="KW-0067">ATP-binding</keyword>
<keyword evidence="2" id="KW-0547">Nucleotide-binding</keyword>
<sequence>MHGDGKLEIAAGFASARGPRPDNQDFGGVDLGSETDRAVRGIVAAVADGVGGAKAGRAAAELAVRSFIDGYRAANPVSGIAAGGLMAMRGYNRWLHERGRIDPGMTGAATTFTALVLRGREAVALHLGDSRAWHFRDGVLTRLTDDHVLPQPDLNHVLYRAVGIEADVRLDVRAQSIEPHDRLLIASDGVHGVLSDRVLARLLGARASAQTDADAIVAAAGAANTRDNATAIVIDILGVTAIDQDIVGAEVARLPILPPPKAGDVVDGFALDRLLSDGRYTRLFVGRDATGEVPGDIVVKFPKPALLSEAGARAGFLREGFLGRRIDNPHVGRTLPVPGDRQSRLYTVMPHHEGETLEQRLLRVPPSIARGVVLATGVARGVAALHRLGVAHRDIKPENVIVGVGDRTRLIDLGVARLAALAEFAESETPGTPSYMAPEMFDGEAGNPATDQYALGVTIYRLFTGRYPYGEVEAFSHPRFGAPVSPARYRPDMPAWLEAVILRAVAVDPAQRFGDVEELIHRLEAGSTRAVPHRVRPPLMESHPVRVWQVVSLILAIALLVSLAHR</sequence>
<dbReference type="PROSITE" id="PS51746">
    <property type="entry name" value="PPM_2"/>
    <property type="match status" value="1"/>
</dbReference>
<keyword evidence="1" id="KW-0808">Transferase</keyword>
<evidence type="ECO:0000313" key="9">
    <source>
        <dbReference type="Proteomes" id="UP000318681"/>
    </source>
</evidence>
<dbReference type="PANTHER" id="PTHR43289">
    <property type="entry name" value="MITOGEN-ACTIVATED PROTEIN KINASE KINASE KINASE 20-RELATED"/>
    <property type="match status" value="1"/>
</dbReference>
<dbReference type="InterPro" id="IPR001932">
    <property type="entry name" value="PPM-type_phosphatase-like_dom"/>
</dbReference>
<dbReference type="AlphaFoldDB" id="A0A558R6W0"/>
<dbReference type="SUPFAM" id="SSF81606">
    <property type="entry name" value="PP2C-like"/>
    <property type="match status" value="1"/>
</dbReference>
<feature type="transmembrane region" description="Helical" evidence="5">
    <location>
        <begin position="547"/>
        <end position="564"/>
    </location>
</feature>